<dbReference type="InterPro" id="IPR004437">
    <property type="entry name" value="ParB/RepB/Spo0J"/>
</dbReference>
<feature type="domain" description="ParB-like N-terminal" evidence="4">
    <location>
        <begin position="28"/>
        <end position="117"/>
    </location>
</feature>
<evidence type="ECO:0000256" key="2">
    <source>
        <dbReference type="ARBA" id="ARBA00022829"/>
    </source>
</evidence>
<dbReference type="GO" id="GO:0005694">
    <property type="term" value="C:chromosome"/>
    <property type="evidence" value="ECO:0007669"/>
    <property type="project" value="TreeGrafter"/>
</dbReference>
<gene>
    <name evidence="5" type="ORF">A6X21_14445</name>
</gene>
<dbReference type="EMBL" id="LYDR01000158">
    <property type="protein sequence ID" value="ODA28057.1"/>
    <property type="molecule type" value="Genomic_DNA"/>
</dbReference>
<accession>A0A1C3E499</accession>
<evidence type="ECO:0000256" key="3">
    <source>
        <dbReference type="SAM" id="MobiDB-lite"/>
    </source>
</evidence>
<feature type="compositionally biased region" description="Basic residues" evidence="3">
    <location>
        <begin position="1"/>
        <end position="12"/>
    </location>
</feature>
<keyword evidence="2" id="KW-0159">Chromosome partition</keyword>
<dbReference type="Pfam" id="PF17762">
    <property type="entry name" value="HTH_ParB"/>
    <property type="match status" value="1"/>
</dbReference>
<dbReference type="Gene3D" id="1.10.10.2830">
    <property type="match status" value="1"/>
</dbReference>
<keyword evidence="6" id="KW-1185">Reference proteome</keyword>
<comment type="similarity">
    <text evidence="1">Belongs to the ParB family.</text>
</comment>
<dbReference type="Pfam" id="PF02195">
    <property type="entry name" value="ParB_N"/>
    <property type="match status" value="1"/>
</dbReference>
<dbReference type="SMART" id="SM00470">
    <property type="entry name" value="ParB"/>
    <property type="match status" value="1"/>
</dbReference>
<dbReference type="InterPro" id="IPR036086">
    <property type="entry name" value="ParB/Sulfiredoxin_sf"/>
</dbReference>
<dbReference type="GO" id="GO:0007059">
    <property type="term" value="P:chromosome segregation"/>
    <property type="evidence" value="ECO:0007669"/>
    <property type="project" value="UniProtKB-KW"/>
</dbReference>
<dbReference type="GO" id="GO:0003677">
    <property type="term" value="F:DNA binding"/>
    <property type="evidence" value="ECO:0007669"/>
    <property type="project" value="InterPro"/>
</dbReference>
<dbReference type="Proteomes" id="UP000094828">
    <property type="component" value="Unassembled WGS sequence"/>
</dbReference>
<name>A0A1C3E499_9PLAN</name>
<reference evidence="5 6" key="1">
    <citation type="submission" date="2016-05" db="EMBL/GenBank/DDBJ databases">
        <title>Genomic and physiological characterization of Planctopirus sp. isolated from fresh water lake.</title>
        <authorList>
            <person name="Subhash Y."/>
            <person name="Ramana C."/>
        </authorList>
    </citation>
    <scope>NUCLEOTIDE SEQUENCE [LARGE SCALE GENOMIC DNA]</scope>
    <source>
        <strain evidence="5 6">JC280</strain>
    </source>
</reference>
<dbReference type="PANTHER" id="PTHR33375:SF1">
    <property type="entry name" value="CHROMOSOME-PARTITIONING PROTEIN PARB-RELATED"/>
    <property type="match status" value="1"/>
</dbReference>
<evidence type="ECO:0000313" key="6">
    <source>
        <dbReference type="Proteomes" id="UP000094828"/>
    </source>
</evidence>
<dbReference type="AlphaFoldDB" id="A0A1C3E499"/>
<dbReference type="PANTHER" id="PTHR33375">
    <property type="entry name" value="CHROMOSOME-PARTITIONING PROTEIN PARB-RELATED"/>
    <property type="match status" value="1"/>
</dbReference>
<evidence type="ECO:0000256" key="1">
    <source>
        <dbReference type="ARBA" id="ARBA00006295"/>
    </source>
</evidence>
<dbReference type="InterPro" id="IPR041468">
    <property type="entry name" value="HTH_ParB/Spo0J"/>
</dbReference>
<feature type="region of interest" description="Disordered" evidence="3">
    <location>
        <begin position="1"/>
        <end position="24"/>
    </location>
</feature>
<proteinExistence type="inferred from homology"/>
<dbReference type="InterPro" id="IPR003115">
    <property type="entry name" value="ParB_N"/>
</dbReference>
<dbReference type="Gene3D" id="3.90.1530.30">
    <property type="match status" value="1"/>
</dbReference>
<comment type="caution">
    <text evidence="5">The sequence shown here is derived from an EMBL/GenBank/DDBJ whole genome shotgun (WGS) entry which is preliminary data.</text>
</comment>
<sequence length="529" mass="59806">MATKTTKKPKKTTKPEAPAPKFQMMGREDVEVDLLLDSPWQSRLEPKSDWLNELADSLRMGQTTPCLVRVLEDGQFELIAGHTRKRAAELAGLPTLRCELIQCDDETAQRLVLLENAKRKELSTLEKARAMAALVESYKQAGKSQRELAADVGISQSEVSSLARLTELPDPFDTLLHNESITKSAAEKLVPFLRHEVLAKKLFAEWQNYVSAMEPEQFSRDVDYEIRSAVKEAGLPIGQGLTVNGVVVSFEATKEQLKQLDVVQLSDGTTWALNQELWWELQKAAEAESAKAETTSNEEEEATETKPMTPEEAAAKKQQQAELLAGKIAMWKARIQRDELADWVTNDADERQLIALLVWCIFETTDWQAIGQMRDFLKEYLNAGGHKVDRSVERTELSWAVVEALAGVPPETSEQITIVRRCLSDWLRYVGKIGVGKLISPELIDRMWRMTGKDFAKMVWGPTACKDDVEEFLRLHSTAQLKELQQELGLKWSGTKDEMVSHFVDHYQRKPCPKSIIQAKVMDVPARMW</sequence>
<organism evidence="5 6">
    <name type="scientific">Planctopirus hydrillae</name>
    <dbReference type="NCBI Taxonomy" id="1841610"/>
    <lineage>
        <taxon>Bacteria</taxon>
        <taxon>Pseudomonadati</taxon>
        <taxon>Planctomycetota</taxon>
        <taxon>Planctomycetia</taxon>
        <taxon>Planctomycetales</taxon>
        <taxon>Planctomycetaceae</taxon>
        <taxon>Planctopirus</taxon>
    </lineage>
</organism>
<dbReference type="SUPFAM" id="SSF109709">
    <property type="entry name" value="KorB DNA-binding domain-like"/>
    <property type="match status" value="1"/>
</dbReference>
<dbReference type="SUPFAM" id="SSF110849">
    <property type="entry name" value="ParB/Sulfiredoxin"/>
    <property type="match status" value="1"/>
</dbReference>
<protein>
    <recommendedName>
        <fullName evidence="4">ParB-like N-terminal domain-containing protein</fullName>
    </recommendedName>
</protein>
<feature type="region of interest" description="Disordered" evidence="3">
    <location>
        <begin position="288"/>
        <end position="317"/>
    </location>
</feature>
<feature type="compositionally biased region" description="Low complexity" evidence="3">
    <location>
        <begin position="305"/>
        <end position="317"/>
    </location>
</feature>
<dbReference type="RefSeq" id="WP_165603911.1">
    <property type="nucleotide sequence ID" value="NZ_LYDR01000158.1"/>
</dbReference>
<dbReference type="InterPro" id="IPR050336">
    <property type="entry name" value="Chromosome_partition/occlusion"/>
</dbReference>
<dbReference type="NCBIfam" id="TIGR00180">
    <property type="entry name" value="parB_part"/>
    <property type="match status" value="1"/>
</dbReference>
<evidence type="ECO:0000259" key="4">
    <source>
        <dbReference type="SMART" id="SM00470"/>
    </source>
</evidence>
<evidence type="ECO:0000313" key="5">
    <source>
        <dbReference type="EMBL" id="ODA28057.1"/>
    </source>
</evidence>
<dbReference type="STRING" id="1841610.A6X21_14445"/>